<evidence type="ECO:0000256" key="10">
    <source>
        <dbReference type="SAM" id="SignalP"/>
    </source>
</evidence>
<keyword evidence="8 9" id="KW-0961">Cell wall biogenesis/degradation</keyword>
<proteinExistence type="inferred from homology"/>
<feature type="signal peptide" evidence="10">
    <location>
        <begin position="1"/>
        <end position="32"/>
    </location>
</feature>
<accession>A0A1I3X3J0</accession>
<dbReference type="SUPFAM" id="SSF141523">
    <property type="entry name" value="L,D-transpeptidase catalytic domain-like"/>
    <property type="match status" value="1"/>
</dbReference>
<dbReference type="RefSeq" id="WP_093517586.1">
    <property type="nucleotide sequence ID" value="NZ_FOSK01000002.1"/>
</dbReference>
<keyword evidence="12" id="KW-0449">Lipoprotein</keyword>
<evidence type="ECO:0000256" key="8">
    <source>
        <dbReference type="ARBA" id="ARBA00023316"/>
    </source>
</evidence>
<comment type="pathway">
    <text evidence="1 9">Cell wall biogenesis; peptidoglycan biosynthesis.</text>
</comment>
<protein>
    <submittedName>
        <fullName evidence="12">Lipoprotein-anchoring transpeptidase ErfK/SrfK</fullName>
    </submittedName>
</protein>
<evidence type="ECO:0000313" key="12">
    <source>
        <dbReference type="EMBL" id="SFK14164.1"/>
    </source>
</evidence>
<dbReference type="InterPro" id="IPR038063">
    <property type="entry name" value="Transpep_catalytic_dom"/>
</dbReference>
<keyword evidence="4" id="KW-0808">Transferase</keyword>
<comment type="similarity">
    <text evidence="2">Belongs to the YkuD family.</text>
</comment>
<dbReference type="Pfam" id="PF03734">
    <property type="entry name" value="YkuD"/>
    <property type="match status" value="1"/>
</dbReference>
<keyword evidence="7 9" id="KW-0573">Peptidoglycan synthesis</keyword>
<evidence type="ECO:0000313" key="13">
    <source>
        <dbReference type="Proteomes" id="UP000199598"/>
    </source>
</evidence>
<keyword evidence="5" id="KW-0378">Hydrolase</keyword>
<evidence type="ECO:0000256" key="7">
    <source>
        <dbReference type="ARBA" id="ARBA00022984"/>
    </source>
</evidence>
<dbReference type="InterPro" id="IPR050979">
    <property type="entry name" value="LD-transpeptidase"/>
</dbReference>
<evidence type="ECO:0000256" key="6">
    <source>
        <dbReference type="ARBA" id="ARBA00022960"/>
    </source>
</evidence>
<gene>
    <name evidence="12" type="ORF">SAMN04488518_102356</name>
</gene>
<reference evidence="12 13" key="1">
    <citation type="submission" date="2016-10" db="EMBL/GenBank/DDBJ databases">
        <authorList>
            <person name="Varghese N."/>
            <person name="Submissions S."/>
        </authorList>
    </citation>
    <scope>NUCLEOTIDE SEQUENCE [LARGE SCALE GENOMIC DNA]</scope>
    <source>
        <strain evidence="12 13">DSM 16392</strain>
    </source>
</reference>
<keyword evidence="6 9" id="KW-0133">Cell shape</keyword>
<dbReference type="InterPro" id="IPR005490">
    <property type="entry name" value="LD_TPept_cat_dom"/>
</dbReference>
<feature type="active site" description="Nucleophile" evidence="9">
    <location>
        <position position="212"/>
    </location>
</feature>
<evidence type="ECO:0000256" key="1">
    <source>
        <dbReference type="ARBA" id="ARBA00004752"/>
    </source>
</evidence>
<keyword evidence="13" id="KW-1185">Reference proteome</keyword>
<dbReference type="PANTHER" id="PTHR30582:SF24">
    <property type="entry name" value="L,D-TRANSPEPTIDASE ERFK_SRFK-RELATED"/>
    <property type="match status" value="1"/>
</dbReference>
<evidence type="ECO:0000256" key="5">
    <source>
        <dbReference type="ARBA" id="ARBA00022801"/>
    </source>
</evidence>
<evidence type="ECO:0000256" key="3">
    <source>
        <dbReference type="ARBA" id="ARBA00022676"/>
    </source>
</evidence>
<evidence type="ECO:0000256" key="4">
    <source>
        <dbReference type="ARBA" id="ARBA00022679"/>
    </source>
</evidence>
<feature type="active site" description="Proton donor/acceptor" evidence="9">
    <location>
        <position position="196"/>
    </location>
</feature>
<keyword evidence="10" id="KW-0732">Signal</keyword>
<dbReference type="CDD" id="cd16913">
    <property type="entry name" value="YkuD_like"/>
    <property type="match status" value="1"/>
</dbReference>
<feature type="chain" id="PRO_5046764129" evidence="10">
    <location>
        <begin position="33"/>
        <end position="236"/>
    </location>
</feature>
<dbReference type="PROSITE" id="PS52029">
    <property type="entry name" value="LD_TPASE"/>
    <property type="match status" value="1"/>
</dbReference>
<dbReference type="EMBL" id="FOSK01000002">
    <property type="protein sequence ID" value="SFK14164.1"/>
    <property type="molecule type" value="Genomic_DNA"/>
</dbReference>
<name>A0A1I3X3J0_9HYPH</name>
<evidence type="ECO:0000256" key="2">
    <source>
        <dbReference type="ARBA" id="ARBA00005992"/>
    </source>
</evidence>
<dbReference type="Gene3D" id="2.40.440.10">
    <property type="entry name" value="L,D-transpeptidase catalytic domain-like"/>
    <property type="match status" value="1"/>
</dbReference>
<keyword evidence="3" id="KW-0328">Glycosyltransferase</keyword>
<comment type="caution">
    <text evidence="12">The sequence shown here is derived from an EMBL/GenBank/DDBJ whole genome shotgun (WGS) entry which is preliminary data.</text>
</comment>
<evidence type="ECO:0000259" key="11">
    <source>
        <dbReference type="PROSITE" id="PS52029"/>
    </source>
</evidence>
<sequence length="236" mass="26244">MFGASSKSKSNWLVTLFSVGGLVCAFGSAAQAEYKPRATAPPLVLSPDLANPWVVQIPRSQAKAVQNLRGSKKQARRSRTTSKRYDRRIPKQFLPTTVSYNTSYSPGSVVIDTTSRYLYLVQSNGKARRYGVGVGRPGFEWAGVHKVTLKREWPDWRPPAEMLKRQPSLPRYMPGGPRNPLGARALYLGSTLYRIHGSNEPWTIGQAVSSGCIRMRNEDVAELYNMVPVGAKVYVR</sequence>
<evidence type="ECO:0000256" key="9">
    <source>
        <dbReference type="PROSITE-ProRule" id="PRU01373"/>
    </source>
</evidence>
<feature type="domain" description="L,D-TPase catalytic" evidence="11">
    <location>
        <begin position="107"/>
        <end position="236"/>
    </location>
</feature>
<dbReference type="Proteomes" id="UP000199598">
    <property type="component" value="Unassembled WGS sequence"/>
</dbReference>
<dbReference type="PANTHER" id="PTHR30582">
    <property type="entry name" value="L,D-TRANSPEPTIDASE"/>
    <property type="match status" value="1"/>
</dbReference>
<organism evidence="12 13">
    <name type="scientific">Pseudovibrio ascidiaceicola</name>
    <dbReference type="NCBI Taxonomy" id="285279"/>
    <lineage>
        <taxon>Bacteria</taxon>
        <taxon>Pseudomonadati</taxon>
        <taxon>Pseudomonadota</taxon>
        <taxon>Alphaproteobacteria</taxon>
        <taxon>Hyphomicrobiales</taxon>
        <taxon>Stappiaceae</taxon>
        <taxon>Pseudovibrio</taxon>
    </lineage>
</organism>